<dbReference type="Gene3D" id="3.40.50.410">
    <property type="entry name" value="von Willebrand factor, type A domain"/>
    <property type="match status" value="1"/>
</dbReference>
<comment type="caution">
    <text evidence="1">The sequence shown here is derived from an EMBL/GenBank/DDBJ whole genome shotgun (WGS) entry which is preliminary data.</text>
</comment>
<dbReference type="PANTHER" id="PTHR47763">
    <property type="entry name" value="ALPHA-PROTEIN KINASE VWKA"/>
    <property type="match status" value="1"/>
</dbReference>
<dbReference type="InterPro" id="IPR052969">
    <property type="entry name" value="Thr-specific_kinase-like"/>
</dbReference>
<dbReference type="InterPro" id="IPR036465">
    <property type="entry name" value="vWFA_dom_sf"/>
</dbReference>
<name>A0A7D9ELQ3_PARCT</name>
<protein>
    <submittedName>
        <fullName evidence="1">Uncharacterized protein</fullName>
    </submittedName>
</protein>
<dbReference type="PANTHER" id="PTHR47763:SF1">
    <property type="entry name" value="DUF659 DOMAIN-CONTAINING PROTEIN"/>
    <property type="match status" value="1"/>
</dbReference>
<dbReference type="GO" id="GO:0004674">
    <property type="term" value="F:protein serine/threonine kinase activity"/>
    <property type="evidence" value="ECO:0007669"/>
    <property type="project" value="TreeGrafter"/>
</dbReference>
<organism evidence="1 2">
    <name type="scientific">Paramuricea clavata</name>
    <name type="common">Red gorgonian</name>
    <name type="synonym">Violescent sea-whip</name>
    <dbReference type="NCBI Taxonomy" id="317549"/>
    <lineage>
        <taxon>Eukaryota</taxon>
        <taxon>Metazoa</taxon>
        <taxon>Cnidaria</taxon>
        <taxon>Anthozoa</taxon>
        <taxon>Octocorallia</taxon>
        <taxon>Malacalcyonacea</taxon>
        <taxon>Plexauridae</taxon>
        <taxon>Paramuricea</taxon>
    </lineage>
</organism>
<evidence type="ECO:0000313" key="2">
    <source>
        <dbReference type="Proteomes" id="UP001152795"/>
    </source>
</evidence>
<proteinExistence type="predicted"/>
<dbReference type="GO" id="GO:0005737">
    <property type="term" value="C:cytoplasm"/>
    <property type="evidence" value="ECO:0007669"/>
    <property type="project" value="TreeGrafter"/>
</dbReference>
<evidence type="ECO:0000313" key="1">
    <source>
        <dbReference type="EMBL" id="CAB4012458.1"/>
    </source>
</evidence>
<dbReference type="Proteomes" id="UP001152795">
    <property type="component" value="Unassembled WGS sequence"/>
</dbReference>
<dbReference type="AlphaFoldDB" id="A0A7D9ELQ3"/>
<reference evidence="1" key="1">
    <citation type="submission" date="2020-04" db="EMBL/GenBank/DDBJ databases">
        <authorList>
            <person name="Alioto T."/>
            <person name="Alioto T."/>
            <person name="Gomez Garrido J."/>
        </authorList>
    </citation>
    <scope>NUCLEOTIDE SEQUENCE</scope>
    <source>
        <strain evidence="1">A484AB</strain>
    </source>
</reference>
<dbReference type="SUPFAM" id="SSF53300">
    <property type="entry name" value="vWA-like"/>
    <property type="match status" value="1"/>
</dbReference>
<sequence>MSAAGGGDMPEAVADGLHDALNLTYRPQATKICVWIGDAHPHGLDPSNDEIPNGCPSNHDPVQICHEMAARGIILYCVGCEPSLSRYRDFFMALSLITGGQYIRLQRAKLLSQ</sequence>
<gene>
    <name evidence="1" type="ORF">PACLA_8A005645</name>
</gene>
<feature type="non-terminal residue" evidence="1">
    <location>
        <position position="1"/>
    </location>
</feature>
<accession>A0A7D9ELQ3</accession>
<dbReference type="OrthoDB" id="301415at2759"/>
<keyword evidence="2" id="KW-1185">Reference proteome</keyword>
<dbReference type="EMBL" id="CACRXK020007516">
    <property type="protein sequence ID" value="CAB4012458.1"/>
    <property type="molecule type" value="Genomic_DNA"/>
</dbReference>